<dbReference type="EMBL" id="BAABWH010000010">
    <property type="protein sequence ID" value="GAA6146755.1"/>
    <property type="molecule type" value="Genomic_DNA"/>
</dbReference>
<keyword evidence="7" id="KW-1278">Translocase</keyword>
<reference evidence="12 13" key="1">
    <citation type="submission" date="2024-04" db="EMBL/GenBank/DDBJ databases">
        <title>Draft genome sequence of Thalassolituus maritimus NBRC 116585.</title>
        <authorList>
            <person name="Miyakawa T."/>
            <person name="Kusuya Y."/>
            <person name="Miura T."/>
        </authorList>
    </citation>
    <scope>NUCLEOTIDE SEQUENCE [LARGE SCALE GENOMIC DNA]</scope>
    <source>
        <strain evidence="12 13">5NW40-0001</strain>
    </source>
</reference>
<evidence type="ECO:0000256" key="6">
    <source>
        <dbReference type="ARBA" id="ARBA00022906"/>
    </source>
</evidence>
<dbReference type="SMART" id="SM00382">
    <property type="entry name" value="AAA"/>
    <property type="match status" value="1"/>
</dbReference>
<evidence type="ECO:0000256" key="4">
    <source>
        <dbReference type="ARBA" id="ARBA00022833"/>
    </source>
</evidence>
<evidence type="ECO:0000256" key="8">
    <source>
        <dbReference type="ARBA" id="ARBA00023065"/>
    </source>
</evidence>
<keyword evidence="2" id="KW-1003">Cell membrane</keyword>
<evidence type="ECO:0000256" key="7">
    <source>
        <dbReference type="ARBA" id="ARBA00022967"/>
    </source>
</evidence>
<keyword evidence="3" id="KW-0547">Nucleotide-binding</keyword>
<dbReference type="InterPro" id="IPR003593">
    <property type="entry name" value="AAA+_ATPase"/>
</dbReference>
<dbReference type="NCBIfam" id="NF007090">
    <property type="entry name" value="PRK09544.1"/>
    <property type="match status" value="1"/>
</dbReference>
<evidence type="ECO:0000313" key="12">
    <source>
        <dbReference type="EMBL" id="GAA6146755.1"/>
    </source>
</evidence>
<dbReference type="SUPFAM" id="SSF52540">
    <property type="entry name" value="P-loop containing nucleoside triphosphate hydrolases"/>
    <property type="match status" value="1"/>
</dbReference>
<dbReference type="InterPro" id="IPR050153">
    <property type="entry name" value="Metal_Ion_Import_ABC"/>
</dbReference>
<dbReference type="PANTHER" id="PTHR42734">
    <property type="entry name" value="METAL TRANSPORT SYSTEM ATP-BINDING PROTEIN TM_0124-RELATED"/>
    <property type="match status" value="1"/>
</dbReference>
<evidence type="ECO:0000256" key="5">
    <source>
        <dbReference type="ARBA" id="ARBA00022840"/>
    </source>
</evidence>
<gene>
    <name evidence="12" type="primary">znuC</name>
    <name evidence="12" type="ORF">NBRC116585_28740</name>
</gene>
<keyword evidence="13" id="KW-1185">Reference proteome</keyword>
<keyword evidence="6" id="KW-0864">Zinc transport</keyword>
<dbReference type="InterPro" id="IPR027417">
    <property type="entry name" value="P-loop_NTPase"/>
</dbReference>
<keyword evidence="9" id="KW-0472">Membrane</keyword>
<evidence type="ECO:0000256" key="1">
    <source>
        <dbReference type="ARBA" id="ARBA00022448"/>
    </source>
</evidence>
<dbReference type="Pfam" id="PF00005">
    <property type="entry name" value="ABC_tran"/>
    <property type="match status" value="1"/>
</dbReference>
<feature type="region of interest" description="Disordered" evidence="10">
    <location>
        <begin position="237"/>
        <end position="266"/>
    </location>
</feature>
<keyword evidence="5 12" id="KW-0067">ATP-binding</keyword>
<dbReference type="InterPro" id="IPR017871">
    <property type="entry name" value="ABC_transporter-like_CS"/>
</dbReference>
<dbReference type="PROSITE" id="PS00211">
    <property type="entry name" value="ABC_TRANSPORTER_1"/>
    <property type="match status" value="1"/>
</dbReference>
<dbReference type="PANTHER" id="PTHR42734:SF9">
    <property type="entry name" value="ZINC IMPORT ATP-BINDING PROTEIN ZNUC"/>
    <property type="match status" value="1"/>
</dbReference>
<evidence type="ECO:0000313" key="13">
    <source>
        <dbReference type="Proteomes" id="UP001481413"/>
    </source>
</evidence>
<dbReference type="GO" id="GO:0005524">
    <property type="term" value="F:ATP binding"/>
    <property type="evidence" value="ECO:0007669"/>
    <property type="project" value="UniProtKB-KW"/>
</dbReference>
<sequence>MTSQPLLEGKDLCLSFRQKKVLDNISLTVNAGQIITLIGPNGCGKSTLTKVLLGLQQPDTGSVRTQRNLRIGYMPQQLPLDERMPLTVSGFLRLTRRSTRADIAHWLERLNISHLGEQSVHKLSGGEWQRVLLARALLVKPQLLVLDEPVQGVDVQGQLELYQLIPALRDELGCAVLMVSHDLHLVMSATDEVICLNGHVCCSGHPETVSADPAYLELFGKRLDDGIAYYTHHHDHEHCDHDHGHEHTHDHSNNHPHDHTQSKQHD</sequence>
<organism evidence="12 13">
    <name type="scientific">Thalassolituus maritimus</name>
    <dbReference type="NCBI Taxonomy" id="484498"/>
    <lineage>
        <taxon>Bacteria</taxon>
        <taxon>Pseudomonadati</taxon>
        <taxon>Pseudomonadota</taxon>
        <taxon>Gammaproteobacteria</taxon>
        <taxon>Oceanospirillales</taxon>
        <taxon>Oceanospirillaceae</taxon>
        <taxon>Thalassolituus</taxon>
    </lineage>
</organism>
<evidence type="ECO:0000256" key="10">
    <source>
        <dbReference type="SAM" id="MobiDB-lite"/>
    </source>
</evidence>
<accession>A0ABQ0A2X4</accession>
<dbReference type="PROSITE" id="PS50893">
    <property type="entry name" value="ABC_TRANSPORTER_2"/>
    <property type="match status" value="1"/>
</dbReference>
<protein>
    <submittedName>
        <fullName evidence="12">Zinc ABC transporter ATP-binding protein ZnuC</fullName>
    </submittedName>
</protein>
<keyword evidence="8" id="KW-0406">Ion transport</keyword>
<dbReference type="InterPro" id="IPR003439">
    <property type="entry name" value="ABC_transporter-like_ATP-bd"/>
</dbReference>
<name>A0ABQ0A2X4_9GAMM</name>
<evidence type="ECO:0000259" key="11">
    <source>
        <dbReference type="PROSITE" id="PS50893"/>
    </source>
</evidence>
<evidence type="ECO:0000256" key="9">
    <source>
        <dbReference type="ARBA" id="ARBA00023136"/>
    </source>
</evidence>
<comment type="caution">
    <text evidence="12">The sequence shown here is derived from an EMBL/GenBank/DDBJ whole genome shotgun (WGS) entry which is preliminary data.</text>
</comment>
<proteinExistence type="predicted"/>
<dbReference type="RefSeq" id="WP_353295968.1">
    <property type="nucleotide sequence ID" value="NZ_BAABWH010000010.1"/>
</dbReference>
<evidence type="ECO:0000256" key="3">
    <source>
        <dbReference type="ARBA" id="ARBA00022741"/>
    </source>
</evidence>
<dbReference type="Proteomes" id="UP001481413">
    <property type="component" value="Unassembled WGS sequence"/>
</dbReference>
<dbReference type="Gene3D" id="3.40.50.300">
    <property type="entry name" value="P-loop containing nucleotide triphosphate hydrolases"/>
    <property type="match status" value="1"/>
</dbReference>
<feature type="domain" description="ABC transporter" evidence="11">
    <location>
        <begin position="7"/>
        <end position="222"/>
    </location>
</feature>
<evidence type="ECO:0000256" key="2">
    <source>
        <dbReference type="ARBA" id="ARBA00022475"/>
    </source>
</evidence>
<keyword evidence="1" id="KW-0813">Transport</keyword>
<keyword evidence="4" id="KW-0862">Zinc</keyword>